<evidence type="ECO:0000256" key="9">
    <source>
        <dbReference type="ARBA" id="ARBA00047337"/>
    </source>
</evidence>
<organism evidence="11 12">
    <name type="scientific">Fomitopsis schrenkii</name>
    <name type="common">Brown rot fungus</name>
    <dbReference type="NCBI Taxonomy" id="2126942"/>
    <lineage>
        <taxon>Eukaryota</taxon>
        <taxon>Fungi</taxon>
        <taxon>Dikarya</taxon>
        <taxon>Basidiomycota</taxon>
        <taxon>Agaricomycotina</taxon>
        <taxon>Agaricomycetes</taxon>
        <taxon>Polyporales</taxon>
        <taxon>Fomitopsis</taxon>
    </lineage>
</organism>
<evidence type="ECO:0000313" key="11">
    <source>
        <dbReference type="EMBL" id="EPT00791.1"/>
    </source>
</evidence>
<dbReference type="eggNOG" id="KOG2112">
    <property type="taxonomic scope" value="Eukaryota"/>
</dbReference>
<evidence type="ECO:0000256" key="5">
    <source>
        <dbReference type="ARBA" id="ARBA00022801"/>
    </source>
</evidence>
<keyword evidence="6" id="KW-0276">Fatty acid metabolism</keyword>
<comment type="function">
    <text evidence="7">Hydrolyzes fatty acids from S-acylated cysteine residues in proteins with a strong preference for palmitoylated G-alpha proteins over other acyl substrates. Mediates the deacylation of G-alpha proteins such as GPA1 in vivo, but has weak or no activity toward palmitoylated Ras proteins. Has weak lysophospholipase activity in vitro; however such activity may not exist in vivo.</text>
</comment>
<feature type="domain" description="Phospholipase/carboxylesterase/thioesterase" evidence="10">
    <location>
        <begin position="16"/>
        <end position="201"/>
    </location>
</feature>
<dbReference type="EMBL" id="KE504146">
    <property type="protein sequence ID" value="EPT00791.1"/>
    <property type="molecule type" value="Genomic_DNA"/>
</dbReference>
<dbReference type="InterPro" id="IPR003140">
    <property type="entry name" value="PLipase/COase/thioEstase"/>
</dbReference>
<evidence type="ECO:0000256" key="7">
    <source>
        <dbReference type="ARBA" id="ARBA00029392"/>
    </source>
</evidence>
<evidence type="ECO:0000313" key="12">
    <source>
        <dbReference type="Proteomes" id="UP000015241"/>
    </source>
</evidence>
<evidence type="ECO:0000256" key="1">
    <source>
        <dbReference type="ARBA" id="ARBA00006499"/>
    </source>
</evidence>
<dbReference type="GO" id="GO:0052689">
    <property type="term" value="F:carboxylic ester hydrolase activity"/>
    <property type="evidence" value="ECO:0007669"/>
    <property type="project" value="UniProtKB-KW"/>
</dbReference>
<name>S8FHA4_FOMSC</name>
<keyword evidence="12" id="KW-1185">Reference proteome</keyword>
<dbReference type="Pfam" id="PF02230">
    <property type="entry name" value="Abhydrolase_2"/>
    <property type="match status" value="1"/>
</dbReference>
<dbReference type="GO" id="GO:0008474">
    <property type="term" value="F:palmitoyl-(protein) hydrolase activity"/>
    <property type="evidence" value="ECO:0007669"/>
    <property type="project" value="UniProtKB-EC"/>
</dbReference>
<accession>S8FHA4</accession>
<dbReference type="HOGENOM" id="CLU_049413_3_8_1"/>
<dbReference type="PANTHER" id="PTHR10655">
    <property type="entry name" value="LYSOPHOSPHOLIPASE-RELATED"/>
    <property type="match status" value="1"/>
</dbReference>
<evidence type="ECO:0000256" key="4">
    <source>
        <dbReference type="ARBA" id="ARBA00022487"/>
    </source>
</evidence>
<dbReference type="InterPro" id="IPR050565">
    <property type="entry name" value="LYPA1-2/EST-like"/>
</dbReference>
<evidence type="ECO:0000256" key="6">
    <source>
        <dbReference type="ARBA" id="ARBA00022832"/>
    </source>
</evidence>
<comment type="catalytic activity">
    <reaction evidence="9">
        <text>S-hexadecanoyl-L-cysteinyl-[protein] + H2O = L-cysteinyl-[protein] + hexadecanoate + H(+)</text>
        <dbReference type="Rhea" id="RHEA:19233"/>
        <dbReference type="Rhea" id="RHEA-COMP:10131"/>
        <dbReference type="Rhea" id="RHEA-COMP:11032"/>
        <dbReference type="ChEBI" id="CHEBI:7896"/>
        <dbReference type="ChEBI" id="CHEBI:15377"/>
        <dbReference type="ChEBI" id="CHEBI:15378"/>
        <dbReference type="ChEBI" id="CHEBI:29950"/>
        <dbReference type="ChEBI" id="CHEBI:74151"/>
        <dbReference type="EC" id="3.1.2.22"/>
    </reaction>
</comment>
<proteinExistence type="inferred from homology"/>
<keyword evidence="6" id="KW-0443">Lipid metabolism</keyword>
<dbReference type="STRING" id="743788.S8FHA4"/>
<keyword evidence="4" id="KW-0719">Serine esterase</keyword>
<evidence type="ECO:0000256" key="3">
    <source>
        <dbReference type="ARBA" id="ARBA00014923"/>
    </source>
</evidence>
<dbReference type="FunCoup" id="S8FHA4">
    <property type="interactions" value="379"/>
</dbReference>
<dbReference type="InParanoid" id="S8FHA4"/>
<dbReference type="GO" id="GO:0006631">
    <property type="term" value="P:fatty acid metabolic process"/>
    <property type="evidence" value="ECO:0007669"/>
    <property type="project" value="UniProtKB-KW"/>
</dbReference>
<dbReference type="AlphaFoldDB" id="S8FHA4"/>
<comment type="similarity">
    <text evidence="1">Belongs to the AB hydrolase superfamily. AB hydrolase 2 family.</text>
</comment>
<gene>
    <name evidence="11" type="ORF">FOMPIDRAFT_1121656</name>
</gene>
<keyword evidence="5" id="KW-0378">Hydrolase</keyword>
<evidence type="ECO:0000256" key="8">
    <source>
        <dbReference type="ARBA" id="ARBA00031195"/>
    </source>
</evidence>
<dbReference type="OrthoDB" id="2418081at2759"/>
<dbReference type="GO" id="GO:0005737">
    <property type="term" value="C:cytoplasm"/>
    <property type="evidence" value="ECO:0007669"/>
    <property type="project" value="TreeGrafter"/>
</dbReference>
<dbReference type="Proteomes" id="UP000015241">
    <property type="component" value="Unassembled WGS sequence"/>
</dbReference>
<dbReference type="SUPFAM" id="SSF53474">
    <property type="entry name" value="alpha/beta-Hydrolases"/>
    <property type="match status" value="1"/>
</dbReference>
<reference evidence="11 12" key="1">
    <citation type="journal article" date="2012" name="Science">
        <title>The Paleozoic origin of enzymatic lignin decomposition reconstructed from 31 fungal genomes.</title>
        <authorList>
            <person name="Floudas D."/>
            <person name="Binder M."/>
            <person name="Riley R."/>
            <person name="Barry K."/>
            <person name="Blanchette R.A."/>
            <person name="Henrissat B."/>
            <person name="Martinez A.T."/>
            <person name="Otillar R."/>
            <person name="Spatafora J.W."/>
            <person name="Yadav J.S."/>
            <person name="Aerts A."/>
            <person name="Benoit I."/>
            <person name="Boyd A."/>
            <person name="Carlson A."/>
            <person name="Copeland A."/>
            <person name="Coutinho P.M."/>
            <person name="de Vries R.P."/>
            <person name="Ferreira P."/>
            <person name="Findley K."/>
            <person name="Foster B."/>
            <person name="Gaskell J."/>
            <person name="Glotzer D."/>
            <person name="Gorecki P."/>
            <person name="Heitman J."/>
            <person name="Hesse C."/>
            <person name="Hori C."/>
            <person name="Igarashi K."/>
            <person name="Jurgens J.A."/>
            <person name="Kallen N."/>
            <person name="Kersten P."/>
            <person name="Kohler A."/>
            <person name="Kuees U."/>
            <person name="Kumar T.K.A."/>
            <person name="Kuo A."/>
            <person name="LaButti K."/>
            <person name="Larrondo L.F."/>
            <person name="Lindquist E."/>
            <person name="Ling A."/>
            <person name="Lombard V."/>
            <person name="Lucas S."/>
            <person name="Lundell T."/>
            <person name="Martin R."/>
            <person name="McLaughlin D.J."/>
            <person name="Morgenstern I."/>
            <person name="Morin E."/>
            <person name="Murat C."/>
            <person name="Nagy L.G."/>
            <person name="Nolan M."/>
            <person name="Ohm R.A."/>
            <person name="Patyshakuliyeva A."/>
            <person name="Rokas A."/>
            <person name="Ruiz-Duenas F.J."/>
            <person name="Sabat G."/>
            <person name="Salamov A."/>
            <person name="Samejima M."/>
            <person name="Schmutz J."/>
            <person name="Slot J.C."/>
            <person name="St John F."/>
            <person name="Stenlid J."/>
            <person name="Sun H."/>
            <person name="Sun S."/>
            <person name="Syed K."/>
            <person name="Tsang A."/>
            <person name="Wiebenga A."/>
            <person name="Young D."/>
            <person name="Pisabarro A."/>
            <person name="Eastwood D.C."/>
            <person name="Martin F."/>
            <person name="Cullen D."/>
            <person name="Grigoriev I.V."/>
            <person name="Hibbett D.S."/>
        </authorList>
    </citation>
    <scope>NUCLEOTIDE SEQUENCE</scope>
    <source>
        <strain evidence="12">FP-58527</strain>
    </source>
</reference>
<dbReference type="InterPro" id="IPR029058">
    <property type="entry name" value="AB_hydrolase_fold"/>
</dbReference>
<evidence type="ECO:0000256" key="2">
    <source>
        <dbReference type="ARBA" id="ARBA00012423"/>
    </source>
</evidence>
<protein>
    <recommendedName>
        <fullName evidence="3">Acyl-protein thioesterase 1</fullName>
        <ecNumber evidence="2">3.1.2.22</ecNumber>
    </recommendedName>
    <alternativeName>
        <fullName evidence="8">Palmitoyl-protein hydrolase</fullName>
    </alternativeName>
</protein>
<sequence>MSRVTFTPQPLEVLTVPARGKHTATVIFVHGLGDSGHSWKRLADLFNQDHELHHVKYIFPHAPVMAITANYGMRTPAWYDVLSFRSAAAEDNDDFGMLRSIASLGALIEAEIKSGIPSERIIFGGFSQGASMTILTGLIRECNVGGLIVLSGRLRLGKRVKLLVQPGPIATPIFWGHGKDDPLVTYSMGKSSIEVLKKDYGVKDADPNAPEKGGIELHVYDIVHTATDEELEDMRRWVKRIVPFQFLQG</sequence>
<dbReference type="Gene3D" id="3.40.50.1820">
    <property type="entry name" value="alpha/beta hydrolase"/>
    <property type="match status" value="1"/>
</dbReference>
<evidence type="ECO:0000259" key="10">
    <source>
        <dbReference type="Pfam" id="PF02230"/>
    </source>
</evidence>
<dbReference type="PANTHER" id="PTHR10655:SF17">
    <property type="entry name" value="LYSOPHOSPHOLIPASE-LIKE PROTEIN 1"/>
    <property type="match status" value="1"/>
</dbReference>
<dbReference type="EC" id="3.1.2.22" evidence="2"/>